<dbReference type="GO" id="GO:0016020">
    <property type="term" value="C:membrane"/>
    <property type="evidence" value="ECO:0007669"/>
    <property type="project" value="UniProtKB-UniRule"/>
</dbReference>
<dbReference type="OrthoDB" id="6030499at2"/>
<accession>A0A3M2I4H3</accession>
<keyword evidence="1" id="KW-0472">Membrane</keyword>
<dbReference type="Gene3D" id="3.30.1330.60">
    <property type="entry name" value="OmpA-like domain"/>
    <property type="match status" value="1"/>
</dbReference>
<dbReference type="RefSeq" id="WP_122101274.1">
    <property type="nucleotide sequence ID" value="NZ_RFLY01000007.1"/>
</dbReference>
<dbReference type="InterPro" id="IPR006665">
    <property type="entry name" value="OmpA-like"/>
</dbReference>
<feature type="signal peptide" evidence="2">
    <location>
        <begin position="1"/>
        <end position="29"/>
    </location>
</feature>
<evidence type="ECO:0000256" key="2">
    <source>
        <dbReference type="SAM" id="SignalP"/>
    </source>
</evidence>
<dbReference type="InterPro" id="IPR036737">
    <property type="entry name" value="OmpA-like_sf"/>
</dbReference>
<feature type="chain" id="PRO_5018080131" description="OmpA-like domain-containing protein" evidence="2">
    <location>
        <begin position="30"/>
        <end position="175"/>
    </location>
</feature>
<protein>
    <recommendedName>
        <fullName evidence="3">OmpA-like domain-containing protein</fullName>
    </recommendedName>
</protein>
<dbReference type="EMBL" id="RFLY01000007">
    <property type="protein sequence ID" value="RMH93114.1"/>
    <property type="molecule type" value="Genomic_DNA"/>
</dbReference>
<dbReference type="PROSITE" id="PS51123">
    <property type="entry name" value="OMPA_2"/>
    <property type="match status" value="1"/>
</dbReference>
<dbReference type="Pfam" id="PF00691">
    <property type="entry name" value="OmpA"/>
    <property type="match status" value="1"/>
</dbReference>
<dbReference type="SUPFAM" id="SSF103088">
    <property type="entry name" value="OmpA-like"/>
    <property type="match status" value="1"/>
</dbReference>
<dbReference type="InterPro" id="IPR050330">
    <property type="entry name" value="Bact_OuterMem_StrucFunc"/>
</dbReference>
<name>A0A3M2I4H3_9GAMM</name>
<evidence type="ECO:0000256" key="1">
    <source>
        <dbReference type="PROSITE-ProRule" id="PRU00473"/>
    </source>
</evidence>
<evidence type="ECO:0000313" key="5">
    <source>
        <dbReference type="Proteomes" id="UP000275012"/>
    </source>
</evidence>
<dbReference type="Proteomes" id="UP000275012">
    <property type="component" value="Unassembled WGS sequence"/>
</dbReference>
<evidence type="ECO:0000259" key="3">
    <source>
        <dbReference type="PROSITE" id="PS51123"/>
    </source>
</evidence>
<dbReference type="PANTHER" id="PTHR30329:SF21">
    <property type="entry name" value="LIPOPROTEIN YIAD-RELATED"/>
    <property type="match status" value="1"/>
</dbReference>
<evidence type="ECO:0000313" key="4">
    <source>
        <dbReference type="EMBL" id="RMH93114.1"/>
    </source>
</evidence>
<dbReference type="PANTHER" id="PTHR30329">
    <property type="entry name" value="STATOR ELEMENT OF FLAGELLAR MOTOR COMPLEX"/>
    <property type="match status" value="1"/>
</dbReference>
<sequence>MFRNKNLGVLISTVLVAFHVGAASMASMAQSPARKYESQRNEDRLWCPERAFDFTDTIPTFERRSARLTPRGRCAVRNLVIFMKQTYAYDIKIAIVGHADVCMSAEADLALSRERALVVEAWLLAAGVDPAVIQQVRWVGHGVPLLSKPSACDQSLNDRVETDLLSLSIPRQREK</sequence>
<reference evidence="4 5" key="1">
    <citation type="submission" date="2018-10" db="EMBL/GenBank/DDBJ databases">
        <title>Proposal of Lysobacter pythonis sp. nov. isolated from royal pythons (Python regius).</title>
        <authorList>
            <person name="Hans-Juergen B."/>
            <person name="Huptas C."/>
            <person name="Sandra B."/>
            <person name="Igor L."/>
            <person name="Joachim S."/>
            <person name="Siegfried S."/>
            <person name="Mareike W."/>
            <person name="Peter K."/>
        </authorList>
    </citation>
    <scope>NUCLEOTIDE SEQUENCE [LARGE SCALE GENOMIC DNA]</scope>
    <source>
        <strain evidence="4 5">4284/11</strain>
    </source>
</reference>
<keyword evidence="5" id="KW-1185">Reference proteome</keyword>
<keyword evidence="2" id="KW-0732">Signal</keyword>
<feature type="domain" description="OmpA-like" evidence="3">
    <location>
        <begin position="48"/>
        <end position="168"/>
    </location>
</feature>
<comment type="caution">
    <text evidence="4">The sequence shown here is derived from an EMBL/GenBank/DDBJ whole genome shotgun (WGS) entry which is preliminary data.</text>
</comment>
<organism evidence="4 5">
    <name type="scientific">Solilutibacter pythonis</name>
    <dbReference type="NCBI Taxonomy" id="2483112"/>
    <lineage>
        <taxon>Bacteria</taxon>
        <taxon>Pseudomonadati</taxon>
        <taxon>Pseudomonadota</taxon>
        <taxon>Gammaproteobacteria</taxon>
        <taxon>Lysobacterales</taxon>
        <taxon>Lysobacteraceae</taxon>
        <taxon>Solilutibacter</taxon>
    </lineage>
</organism>
<dbReference type="AlphaFoldDB" id="A0A3M2I4H3"/>
<proteinExistence type="predicted"/>
<gene>
    <name evidence="4" type="ORF">EBB59_06120</name>
</gene>